<dbReference type="GO" id="GO:0006631">
    <property type="term" value="P:fatty acid metabolic process"/>
    <property type="evidence" value="ECO:0007669"/>
    <property type="project" value="TreeGrafter"/>
</dbReference>
<proteinExistence type="predicted"/>
<dbReference type="OrthoDB" id="10253869at2759"/>
<name>A0A0F8TXW4_9EURO</name>
<dbReference type="InterPro" id="IPR045851">
    <property type="entry name" value="AMP-bd_C_sf"/>
</dbReference>
<evidence type="ECO:0000313" key="3">
    <source>
        <dbReference type="Proteomes" id="UP000034947"/>
    </source>
</evidence>
<evidence type="ECO:0000313" key="2">
    <source>
        <dbReference type="EMBL" id="KKK12334.1"/>
    </source>
</evidence>
<dbReference type="Pfam" id="PF00501">
    <property type="entry name" value="AMP-binding"/>
    <property type="match status" value="1"/>
</dbReference>
<protein>
    <recommendedName>
        <fullName evidence="1">AMP-dependent synthetase/ligase domain-containing protein</fullName>
    </recommendedName>
</protein>
<accession>A0A0F8TXW4</accession>
<dbReference type="VEuPathDB" id="FungiDB:P175DRAFT_0506885"/>
<dbReference type="InterPro" id="IPR020845">
    <property type="entry name" value="AMP-binding_CS"/>
</dbReference>
<evidence type="ECO:0000259" key="1">
    <source>
        <dbReference type="Pfam" id="PF00501"/>
    </source>
</evidence>
<gene>
    <name evidence="2" type="ORF">AOCH_004269</name>
</gene>
<dbReference type="Proteomes" id="UP000034947">
    <property type="component" value="Unassembled WGS sequence"/>
</dbReference>
<feature type="non-terminal residue" evidence="2">
    <location>
        <position position="1"/>
    </location>
</feature>
<sequence length="615" mass="66277">YLARDAMGIRKSIPATKMMSQYTLPPSLRKNAEIDGGRLANESSVFEHIEQGYRRNPHSLAVISTHQPAGHLASVVPRDDKVDDQHVTRYSCLGWTYSQLHRTSLQLLGGMLANGTQPNSTILMLIPNGGEYALLLWTSVLLRLTYACVDPSLLEPSKNQELQAILDLVNPSLVVVRDSAGALALDALLAKTTPNNQRQHPVLQITLEETARPGWISLCTLAACSGLSPEQADGHLAAARADSPARTHSILFTSGTSSNPKGCPLRVSGMSHALQSQSWLVNAENGARALQQGHNSRGIAPAQTLQTWRAGGAVVMTGGGFDASDLVDAVVDYRATFIVLTPAMVRAVGQEIESRERQTQERVDVDSVTSVQVGGDAVTKDVLDRCGRLFVRAKVCVNHGMTEGMGAFYWPFSEMTVPDIPFYGEMAPIGAVAPGTVVRIWDSEGESVAGRGELGELHMSCGGTIPGYLGGVAEDSFYHDSKGIRWFNTGDVAMIDGDGVVFILGRKKDMIRKSGTVIMPAALESCIEKLTSKEVCVVSIAHPELGHEPFAVLASLNGKTEAQIKQHVIRSFGQKYALGGVSTLEQLGLREFPVNATHKLIKTDVQSAVAKYFTR</sequence>
<comment type="caution">
    <text evidence="2">The sequence shown here is derived from an EMBL/GenBank/DDBJ whole genome shotgun (WGS) entry which is preliminary data.</text>
</comment>
<keyword evidence="3" id="KW-1185">Reference proteome</keyword>
<organism evidence="2 3">
    <name type="scientific">Aspergillus ochraceoroseus</name>
    <dbReference type="NCBI Taxonomy" id="138278"/>
    <lineage>
        <taxon>Eukaryota</taxon>
        <taxon>Fungi</taxon>
        <taxon>Dikarya</taxon>
        <taxon>Ascomycota</taxon>
        <taxon>Pezizomycotina</taxon>
        <taxon>Eurotiomycetes</taxon>
        <taxon>Eurotiomycetidae</taxon>
        <taxon>Eurotiales</taxon>
        <taxon>Aspergillaceae</taxon>
        <taxon>Aspergillus</taxon>
        <taxon>Aspergillus subgen. Nidulantes</taxon>
    </lineage>
</organism>
<dbReference type="AlphaFoldDB" id="A0A0F8TXW4"/>
<dbReference type="InterPro" id="IPR042099">
    <property type="entry name" value="ANL_N_sf"/>
</dbReference>
<feature type="domain" description="AMP-dependent synthetase/ligase" evidence="1">
    <location>
        <begin position="94"/>
        <end position="469"/>
    </location>
</feature>
<dbReference type="Gene3D" id="3.40.50.12780">
    <property type="entry name" value="N-terminal domain of ligase-like"/>
    <property type="match status" value="1"/>
</dbReference>
<dbReference type="PANTHER" id="PTHR43201">
    <property type="entry name" value="ACYL-COA SYNTHETASE"/>
    <property type="match status" value="1"/>
</dbReference>
<dbReference type="CDD" id="cd04433">
    <property type="entry name" value="AFD_class_I"/>
    <property type="match status" value="1"/>
</dbReference>
<dbReference type="GO" id="GO:0031956">
    <property type="term" value="F:medium-chain fatty acid-CoA ligase activity"/>
    <property type="evidence" value="ECO:0007669"/>
    <property type="project" value="TreeGrafter"/>
</dbReference>
<dbReference type="SUPFAM" id="SSF56801">
    <property type="entry name" value="Acetyl-CoA synthetase-like"/>
    <property type="match status" value="1"/>
</dbReference>
<dbReference type="PROSITE" id="PS00455">
    <property type="entry name" value="AMP_BINDING"/>
    <property type="match status" value="1"/>
</dbReference>
<dbReference type="Gene3D" id="3.30.300.30">
    <property type="match status" value="1"/>
</dbReference>
<dbReference type="EMBL" id="JYKN01003480">
    <property type="protein sequence ID" value="KKK12334.1"/>
    <property type="molecule type" value="Genomic_DNA"/>
</dbReference>
<dbReference type="PANTHER" id="PTHR43201:SF32">
    <property type="entry name" value="2-SUCCINYLBENZOATE--COA LIGASE, CHLOROPLASTIC_PEROXISOMAL"/>
    <property type="match status" value="1"/>
</dbReference>
<reference evidence="2 3" key="1">
    <citation type="submission" date="2015-02" db="EMBL/GenBank/DDBJ databases">
        <title>Draft Genome Sequences of Two Closely-Related Aflatoxigenic Aspergillus Species Obtained from the Cote d'Ivoire.</title>
        <authorList>
            <person name="Moore G.G."/>
            <person name="Beltz S.B."/>
            <person name="Mack B.M."/>
        </authorList>
    </citation>
    <scope>NUCLEOTIDE SEQUENCE [LARGE SCALE GENOMIC DNA]</scope>
    <source>
        <strain evidence="2 3">SRRC1432</strain>
    </source>
</reference>
<dbReference type="InterPro" id="IPR000873">
    <property type="entry name" value="AMP-dep_synth/lig_dom"/>
</dbReference>